<accession>A0A7Z0VP58</accession>
<dbReference type="InterPro" id="IPR051126">
    <property type="entry name" value="Thiosulfate_sulfurtransferase"/>
</dbReference>
<dbReference type="InterPro" id="IPR036873">
    <property type="entry name" value="Rhodanese-like_dom_sf"/>
</dbReference>
<dbReference type="GO" id="GO:0004792">
    <property type="term" value="F:thiosulfate-cyanide sulfurtransferase activity"/>
    <property type="evidence" value="ECO:0007669"/>
    <property type="project" value="UniProtKB-EC"/>
</dbReference>
<reference evidence="3 4" key="1">
    <citation type="submission" date="2016-06" db="EMBL/GenBank/DDBJ databases">
        <title>Genome sequence of endosymbiont of Candidatus Endolucinida thiodiazotropha.</title>
        <authorList>
            <person name="Poehlein A."/>
            <person name="Koenig S."/>
            <person name="Heiden S.E."/>
            <person name="Thuermer A."/>
            <person name="Voget S."/>
            <person name="Daniel R."/>
            <person name="Markert S."/>
            <person name="Gros O."/>
            <person name="Schweder T."/>
        </authorList>
    </citation>
    <scope>NUCLEOTIDE SEQUENCE [LARGE SCALE GENOMIC DNA]</scope>
    <source>
        <strain evidence="3 4">COS</strain>
    </source>
</reference>
<dbReference type="PANTHER" id="PTHR43855">
    <property type="entry name" value="THIOSULFATE SULFURTRANSFERASE"/>
    <property type="match status" value="1"/>
</dbReference>
<dbReference type="OrthoDB" id="9781034at2"/>
<proteinExistence type="predicted"/>
<dbReference type="EC" id="2.8.1.1" evidence="3"/>
<keyword evidence="4" id="KW-1185">Reference proteome</keyword>
<dbReference type="EMBL" id="MARB01000003">
    <property type="protein sequence ID" value="ODJ89048.1"/>
    <property type="molecule type" value="Genomic_DNA"/>
</dbReference>
<dbReference type="Proteomes" id="UP000094769">
    <property type="component" value="Unassembled WGS sequence"/>
</dbReference>
<dbReference type="PANTHER" id="PTHR43855:SF1">
    <property type="entry name" value="THIOSULFATE SULFURTRANSFERASE"/>
    <property type="match status" value="1"/>
</dbReference>
<dbReference type="InterPro" id="IPR001763">
    <property type="entry name" value="Rhodanese-like_dom"/>
</dbReference>
<feature type="domain" description="Rhodanese" evidence="2">
    <location>
        <begin position="176"/>
        <end position="291"/>
    </location>
</feature>
<keyword evidence="1" id="KW-0677">Repeat</keyword>
<evidence type="ECO:0000256" key="1">
    <source>
        <dbReference type="ARBA" id="ARBA00022737"/>
    </source>
</evidence>
<dbReference type="Gene3D" id="3.40.250.10">
    <property type="entry name" value="Rhodanese-like domain"/>
    <property type="match status" value="2"/>
</dbReference>
<feature type="domain" description="Rhodanese" evidence="2">
    <location>
        <begin position="34"/>
        <end position="146"/>
    </location>
</feature>
<evidence type="ECO:0000259" key="2">
    <source>
        <dbReference type="PROSITE" id="PS50206"/>
    </source>
</evidence>
<gene>
    <name evidence="3" type="primary">cysA1</name>
    <name evidence="3" type="ORF">CODIS_06600</name>
</gene>
<dbReference type="SUPFAM" id="SSF52821">
    <property type="entry name" value="Rhodanese/Cell cycle control phosphatase"/>
    <property type="match status" value="2"/>
</dbReference>
<dbReference type="PROSITE" id="PS50206">
    <property type="entry name" value="RHODANESE_3"/>
    <property type="match status" value="2"/>
</dbReference>
<evidence type="ECO:0000313" key="3">
    <source>
        <dbReference type="EMBL" id="ODJ89048.1"/>
    </source>
</evidence>
<evidence type="ECO:0000313" key="4">
    <source>
        <dbReference type="Proteomes" id="UP000094769"/>
    </source>
</evidence>
<sequence length="298" mass="33423">MQRFFILLLLLFPGILTAAVAPLIGPSWLHDNRDNPDLVLLDLQDNQNYLRFHIPGSINTNYAQWRVEKKGELKNMPPVPVLEKLIGSLGIDNNSHVVLISLGASAGDMATAARVYWTFKVLGHDRVSILDGGLVGYAEKRIYPLEKGNNQRRPTKFTAKYRKQMNPTAKEVELALNNGSQIVDNRTRAEYLGIYGGGGKERAGRLPQALHLNYDWLTVNGSGRLHTADNLQRIYASSQVALNRDQINYCHTGNRAALGWFVSHEILGNRQARLYDGSTQEWAADQSLPMEQQVKLSY</sequence>
<keyword evidence="3" id="KW-0808">Transferase</keyword>
<comment type="caution">
    <text evidence="3">The sequence shown here is derived from an EMBL/GenBank/DDBJ whole genome shotgun (WGS) entry which is preliminary data.</text>
</comment>
<protein>
    <submittedName>
        <fullName evidence="3">Putative thiosulfate sulfurtransferase</fullName>
        <ecNumber evidence="3">2.8.1.1</ecNumber>
    </submittedName>
</protein>
<dbReference type="Pfam" id="PF00581">
    <property type="entry name" value="Rhodanese"/>
    <property type="match status" value="2"/>
</dbReference>
<name>A0A7Z0VP58_9GAMM</name>
<dbReference type="RefSeq" id="WP_069121284.1">
    <property type="nucleotide sequence ID" value="NZ_MARB01000003.1"/>
</dbReference>
<organism evidence="3 4">
    <name type="scientific">Candidatus Thiodiazotropha endolucinida</name>
    <dbReference type="NCBI Taxonomy" id="1655433"/>
    <lineage>
        <taxon>Bacteria</taxon>
        <taxon>Pseudomonadati</taxon>
        <taxon>Pseudomonadota</taxon>
        <taxon>Gammaproteobacteria</taxon>
        <taxon>Chromatiales</taxon>
        <taxon>Sedimenticolaceae</taxon>
        <taxon>Candidatus Thiodiazotropha</taxon>
    </lineage>
</organism>
<dbReference type="CDD" id="cd01448">
    <property type="entry name" value="TST_Repeat_1"/>
    <property type="match status" value="1"/>
</dbReference>
<dbReference type="AlphaFoldDB" id="A0A7Z0VP58"/>
<dbReference type="SMART" id="SM00450">
    <property type="entry name" value="RHOD"/>
    <property type="match status" value="2"/>
</dbReference>